<keyword evidence="1" id="KW-0408">Iron</keyword>
<evidence type="ECO:0000256" key="2">
    <source>
        <dbReference type="SAM" id="SignalP"/>
    </source>
</evidence>
<evidence type="ECO:0000259" key="3">
    <source>
        <dbReference type="PROSITE" id="PS51471"/>
    </source>
</evidence>
<dbReference type="InterPro" id="IPR005123">
    <property type="entry name" value="Oxoglu/Fe-dep_dioxygenase_dom"/>
</dbReference>
<dbReference type="GO" id="GO:0046872">
    <property type="term" value="F:metal ion binding"/>
    <property type="evidence" value="ECO:0007669"/>
    <property type="project" value="UniProtKB-KW"/>
</dbReference>
<feature type="signal peptide" evidence="2">
    <location>
        <begin position="1"/>
        <end position="17"/>
    </location>
</feature>
<keyword evidence="1" id="KW-0560">Oxidoreductase</keyword>
<keyword evidence="1" id="KW-0479">Metal-binding</keyword>
<evidence type="ECO:0000313" key="4">
    <source>
        <dbReference type="EMBL" id="CAD9745118.1"/>
    </source>
</evidence>
<keyword evidence="2" id="KW-0732">Signal</keyword>
<organism evidence="4">
    <name type="scientific">Lotharella oceanica</name>
    <dbReference type="NCBI Taxonomy" id="641309"/>
    <lineage>
        <taxon>Eukaryota</taxon>
        <taxon>Sar</taxon>
        <taxon>Rhizaria</taxon>
        <taxon>Cercozoa</taxon>
        <taxon>Chlorarachniophyceae</taxon>
        <taxon>Lotharella</taxon>
    </lineage>
</organism>
<feature type="domain" description="Fe2OG dioxygenase" evidence="3">
    <location>
        <begin position="130"/>
        <end position="228"/>
    </location>
</feature>
<evidence type="ECO:0000256" key="1">
    <source>
        <dbReference type="RuleBase" id="RU003682"/>
    </source>
</evidence>
<gene>
    <name evidence="4" type="ORF">LSP00402_LOCUS631</name>
</gene>
<sequence length="281" mass="31681">MTISVLLGLFLSSFAIGHPPVRTCLRSIGRFERFRVLRSPILRVHARQATTTRIGEEAVCCYIPDILPREVFERLRGECTRLKPRFQSEDGSFAVGRKGIALDSTNEIAKIMADTISKKVNDVTSSRSFLADFPIELRSYSPGSRMDWHVDDVLYAKPQCEAILTVEQSSDSKTEWVDINGEVTSVRTLPNSLLLIKAGCVRHRVTPLTTGERIIVKACYSETTEKVPGFDSQMPVYKTEGNVSSRPWRFTALSRFMLMTYLLVAASVIFRDFSTELRSPF</sequence>
<protein>
    <recommendedName>
        <fullName evidence="3">Fe2OG dioxygenase domain-containing protein</fullName>
    </recommendedName>
</protein>
<accession>A0A7S2TGU6</accession>
<dbReference type="EMBL" id="HBHP01000994">
    <property type="protein sequence ID" value="CAD9745118.1"/>
    <property type="molecule type" value="Transcribed_RNA"/>
</dbReference>
<dbReference type="AlphaFoldDB" id="A0A7S2TGU6"/>
<comment type="similarity">
    <text evidence="1">Belongs to the iron/ascorbate-dependent oxidoreductase family.</text>
</comment>
<dbReference type="Gene3D" id="2.60.120.620">
    <property type="entry name" value="q2cbj1_9rhob like domain"/>
    <property type="match status" value="1"/>
</dbReference>
<name>A0A7S2TGU6_9EUKA</name>
<dbReference type="GO" id="GO:0016491">
    <property type="term" value="F:oxidoreductase activity"/>
    <property type="evidence" value="ECO:0007669"/>
    <property type="project" value="UniProtKB-KW"/>
</dbReference>
<feature type="chain" id="PRO_5031245668" description="Fe2OG dioxygenase domain-containing protein" evidence="2">
    <location>
        <begin position="18"/>
        <end position="281"/>
    </location>
</feature>
<proteinExistence type="inferred from homology"/>
<reference evidence="4" key="1">
    <citation type="submission" date="2021-01" db="EMBL/GenBank/DDBJ databases">
        <authorList>
            <person name="Corre E."/>
            <person name="Pelletier E."/>
            <person name="Niang G."/>
            <person name="Scheremetjew M."/>
            <person name="Finn R."/>
            <person name="Kale V."/>
            <person name="Holt S."/>
            <person name="Cochrane G."/>
            <person name="Meng A."/>
            <person name="Brown T."/>
            <person name="Cohen L."/>
        </authorList>
    </citation>
    <scope>NUCLEOTIDE SEQUENCE</scope>
    <source>
        <strain evidence="4">CCMP622</strain>
    </source>
</reference>
<dbReference type="PROSITE" id="PS51471">
    <property type="entry name" value="FE2OG_OXY"/>
    <property type="match status" value="1"/>
</dbReference>